<proteinExistence type="predicted"/>
<feature type="active site" description="Nucleophile" evidence="1">
    <location>
        <position position="203"/>
    </location>
</feature>
<dbReference type="EMBL" id="CP001819">
    <property type="protein sequence ID" value="ACZ20094.1"/>
    <property type="molecule type" value="Genomic_DNA"/>
</dbReference>
<evidence type="ECO:0000256" key="2">
    <source>
        <dbReference type="PIRSR" id="PIRSR639069-2"/>
    </source>
</evidence>
<dbReference type="Pfam" id="PF05448">
    <property type="entry name" value="AXE1"/>
    <property type="match status" value="1"/>
</dbReference>
<dbReference type="InterPro" id="IPR039069">
    <property type="entry name" value="CE7"/>
</dbReference>
<evidence type="ECO:0000313" key="6">
    <source>
        <dbReference type="Proteomes" id="UP000000322"/>
    </source>
</evidence>
<accession>D1BIQ2</accession>
<feature type="domain" description="Acetyl xylan esterase" evidence="4">
    <location>
        <begin position="49"/>
        <end position="325"/>
    </location>
</feature>
<dbReference type="GO" id="GO:0052689">
    <property type="term" value="F:carboxylic ester hydrolase activity"/>
    <property type="evidence" value="ECO:0007669"/>
    <property type="project" value="TreeGrafter"/>
</dbReference>
<sequence length="340" mass="35987">MSSAQPAVHSPTTSTESSPTPVPVTSSAGLGAFDADDFPPLGEAVLRGPDGFDAFWQVARDEALVVDPQAERVEVLSREDGRVVTRVRFRTTDGIELGGWLSEPAEGPVRRVVVRLHGYGGAEGPHDPLDLAETAELTPVLRGLPTLGLVDGIPTTGDLHVLHGIAHRDTYVHRGCVQDAWVSLTAALRLVPGAQRVDLTGSSFGGGIGALALPLEDRVTAACLDVPSFGNHPARLETPCAGSGESVRLAVLDDPSVRDVVAYFDAATAAARVRQPVLVSAARVDPVVPPVGQLSVYYALGGPRSLLLLTAGHSEYPEQEREERLMRAAYAEWLRTGPQI</sequence>
<dbReference type="Gene3D" id="3.40.50.1820">
    <property type="entry name" value="alpha/beta hydrolase"/>
    <property type="match status" value="1"/>
</dbReference>
<gene>
    <name evidence="5" type="ordered locus">Sked_01220</name>
</gene>
<evidence type="ECO:0000313" key="5">
    <source>
        <dbReference type="EMBL" id="ACZ20094.1"/>
    </source>
</evidence>
<dbReference type="STRING" id="446469.Sked_01220"/>
<feature type="active site" description="Charge relay system" evidence="1">
    <location>
        <position position="313"/>
    </location>
</feature>
<feature type="binding site" evidence="2">
    <location>
        <position position="119"/>
    </location>
    <ligand>
        <name>substrate</name>
    </ligand>
</feature>
<keyword evidence="6" id="KW-1185">Reference proteome</keyword>
<dbReference type="InterPro" id="IPR008391">
    <property type="entry name" value="AXE1_dom"/>
</dbReference>
<dbReference type="GO" id="GO:0005976">
    <property type="term" value="P:polysaccharide metabolic process"/>
    <property type="evidence" value="ECO:0007669"/>
    <property type="project" value="TreeGrafter"/>
</dbReference>
<evidence type="ECO:0000256" key="3">
    <source>
        <dbReference type="SAM" id="MobiDB-lite"/>
    </source>
</evidence>
<dbReference type="PANTHER" id="PTHR40111">
    <property type="entry name" value="CEPHALOSPORIN-C DEACETYLASE"/>
    <property type="match status" value="1"/>
</dbReference>
<protein>
    <submittedName>
        <fullName evidence="5">Acetyl esterase (Deacetylase)</fullName>
    </submittedName>
</protein>
<dbReference type="PANTHER" id="PTHR40111:SF1">
    <property type="entry name" value="CEPHALOSPORIN-C DEACETYLASE"/>
    <property type="match status" value="1"/>
</dbReference>
<feature type="region of interest" description="Disordered" evidence="3">
    <location>
        <begin position="1"/>
        <end position="33"/>
    </location>
</feature>
<dbReference type="Proteomes" id="UP000000322">
    <property type="component" value="Chromosome"/>
</dbReference>
<dbReference type="eggNOG" id="COG3458">
    <property type="taxonomic scope" value="Bacteria"/>
</dbReference>
<dbReference type="SUPFAM" id="SSF53474">
    <property type="entry name" value="alpha/beta-Hydrolases"/>
    <property type="match status" value="1"/>
</dbReference>
<evidence type="ECO:0000259" key="4">
    <source>
        <dbReference type="Pfam" id="PF05448"/>
    </source>
</evidence>
<reference evidence="5 6" key="1">
    <citation type="journal article" date="2009" name="Stand. Genomic Sci.">
        <title>Complete genome sequence of Sanguibacter keddieii type strain (ST-74).</title>
        <authorList>
            <person name="Ivanova N."/>
            <person name="Sikorski J."/>
            <person name="Sims D."/>
            <person name="Brettin T."/>
            <person name="Detter J.C."/>
            <person name="Han C."/>
            <person name="Lapidus A."/>
            <person name="Copeland A."/>
            <person name="Glavina Del Rio T."/>
            <person name="Nolan M."/>
            <person name="Chen F."/>
            <person name="Lucas S."/>
            <person name="Tice H."/>
            <person name="Cheng J.F."/>
            <person name="Bruce D."/>
            <person name="Goodwin L."/>
            <person name="Pitluck S."/>
            <person name="Pati A."/>
            <person name="Mavromatis K."/>
            <person name="Chen A."/>
            <person name="Palaniappan K."/>
            <person name="D'haeseleer P."/>
            <person name="Chain P."/>
            <person name="Bristow J."/>
            <person name="Eisen J.A."/>
            <person name="Markowitz V."/>
            <person name="Hugenholtz P."/>
            <person name="Goker M."/>
            <person name="Pukall R."/>
            <person name="Klenk H.P."/>
            <person name="Kyrpides N.C."/>
        </authorList>
    </citation>
    <scope>NUCLEOTIDE SEQUENCE [LARGE SCALE GENOMIC DNA]</scope>
    <source>
        <strain evidence="6">ATCC 51767 / DSM 10542 / NCFB 3025 / ST-74</strain>
    </source>
</reference>
<dbReference type="ESTHER" id="sanks-d1biq2">
    <property type="family name" value="Acetyl-esterase_deacetylase"/>
</dbReference>
<dbReference type="AlphaFoldDB" id="D1BIQ2"/>
<dbReference type="InterPro" id="IPR029058">
    <property type="entry name" value="AB_hydrolase_fold"/>
</dbReference>
<evidence type="ECO:0000256" key="1">
    <source>
        <dbReference type="PIRSR" id="PIRSR639069-1"/>
    </source>
</evidence>
<dbReference type="RefSeq" id="WP_012865163.1">
    <property type="nucleotide sequence ID" value="NC_013521.1"/>
</dbReference>
<feature type="active site" description="Charge relay system" evidence="1">
    <location>
        <position position="285"/>
    </location>
</feature>
<organism evidence="5 6">
    <name type="scientific">Sanguibacter keddieii (strain ATCC 51767 / DSM 10542 / NCFB 3025 / ST-74)</name>
    <dbReference type="NCBI Taxonomy" id="446469"/>
    <lineage>
        <taxon>Bacteria</taxon>
        <taxon>Bacillati</taxon>
        <taxon>Actinomycetota</taxon>
        <taxon>Actinomycetes</taxon>
        <taxon>Micrococcales</taxon>
        <taxon>Sanguibacteraceae</taxon>
        <taxon>Sanguibacter</taxon>
    </lineage>
</organism>
<name>D1BIQ2_SANKS</name>
<dbReference type="KEGG" id="ske:Sked_01220"/>
<dbReference type="HOGENOM" id="CLU_871183_0_0_11"/>
<feature type="compositionally biased region" description="Low complexity" evidence="3">
    <location>
        <begin position="10"/>
        <end position="27"/>
    </location>
</feature>